<dbReference type="InterPro" id="IPR002646">
    <property type="entry name" value="PolA_pol_head_dom"/>
</dbReference>
<keyword evidence="7" id="KW-0547">Nucleotide-binding</keyword>
<evidence type="ECO:0000256" key="1">
    <source>
        <dbReference type="ARBA" id="ARBA00001946"/>
    </source>
</evidence>
<evidence type="ECO:0000256" key="9">
    <source>
        <dbReference type="RuleBase" id="RU003953"/>
    </source>
</evidence>
<feature type="domain" description="Poly A polymerase head" evidence="10">
    <location>
        <begin position="91"/>
        <end position="214"/>
    </location>
</feature>
<dbReference type="InterPro" id="IPR032828">
    <property type="entry name" value="PolyA_RNA-bd"/>
</dbReference>
<proteinExistence type="inferred from homology"/>
<dbReference type="GO" id="GO:1990180">
    <property type="term" value="P:mitochondrial tRNA 3'-end processing"/>
    <property type="evidence" value="ECO:0007669"/>
    <property type="project" value="TreeGrafter"/>
</dbReference>
<evidence type="ECO:0000259" key="10">
    <source>
        <dbReference type="Pfam" id="PF01743"/>
    </source>
</evidence>
<dbReference type="GeneID" id="105430748"/>
<dbReference type="GO" id="GO:0016779">
    <property type="term" value="F:nucleotidyltransferase activity"/>
    <property type="evidence" value="ECO:0007669"/>
    <property type="project" value="UniProtKB-KW"/>
</dbReference>
<evidence type="ECO:0000256" key="6">
    <source>
        <dbReference type="ARBA" id="ARBA00022723"/>
    </source>
</evidence>
<gene>
    <name evidence="13" type="primary">LOC105430748</name>
</gene>
<dbReference type="GO" id="GO:0005739">
    <property type="term" value="C:mitochondrion"/>
    <property type="evidence" value="ECO:0007669"/>
    <property type="project" value="TreeGrafter"/>
</dbReference>
<dbReference type="InterPro" id="IPR050264">
    <property type="entry name" value="Bact_CCA-adding_enz_type3_sf"/>
</dbReference>
<evidence type="ECO:0000256" key="7">
    <source>
        <dbReference type="ARBA" id="ARBA00022741"/>
    </source>
</evidence>
<feature type="domain" description="tRNA nucleotidyltransferase/poly(A) polymerase RNA and SrmB- binding" evidence="11">
    <location>
        <begin position="250"/>
        <end position="299"/>
    </location>
</feature>
<name>A0A6I9WSQ3_9HYME</name>
<dbReference type="PANTHER" id="PTHR46173:SF1">
    <property type="entry name" value="CCA TRNA NUCLEOTIDYLTRANSFERASE 1, MITOCHONDRIAL"/>
    <property type="match status" value="1"/>
</dbReference>
<comment type="similarity">
    <text evidence="2 9">Belongs to the tRNA nucleotidyltransferase/poly(A) polymerase family.</text>
</comment>
<dbReference type="Pfam" id="PF12627">
    <property type="entry name" value="PolyA_pol_RNAbd"/>
    <property type="match status" value="1"/>
</dbReference>
<keyword evidence="8" id="KW-0460">Magnesium</keyword>
<dbReference type="CDD" id="cd05398">
    <property type="entry name" value="NT_ClassII-CCAase"/>
    <property type="match status" value="1"/>
</dbReference>
<dbReference type="Proteomes" id="UP000504615">
    <property type="component" value="Unplaced"/>
</dbReference>
<keyword evidence="9" id="KW-0694">RNA-binding</keyword>
<keyword evidence="3 9" id="KW-0808">Transferase</keyword>
<evidence type="ECO:0000259" key="11">
    <source>
        <dbReference type="Pfam" id="PF12627"/>
    </source>
</evidence>
<reference evidence="13" key="1">
    <citation type="submission" date="2025-08" db="UniProtKB">
        <authorList>
            <consortium name="RefSeq"/>
        </authorList>
    </citation>
    <scope>IDENTIFICATION</scope>
</reference>
<dbReference type="SUPFAM" id="SSF81301">
    <property type="entry name" value="Nucleotidyltransferase"/>
    <property type="match status" value="1"/>
</dbReference>
<organism evidence="12 13">
    <name type="scientific">Pogonomyrmex barbatus</name>
    <name type="common">red harvester ant</name>
    <dbReference type="NCBI Taxonomy" id="144034"/>
    <lineage>
        <taxon>Eukaryota</taxon>
        <taxon>Metazoa</taxon>
        <taxon>Ecdysozoa</taxon>
        <taxon>Arthropoda</taxon>
        <taxon>Hexapoda</taxon>
        <taxon>Insecta</taxon>
        <taxon>Pterygota</taxon>
        <taxon>Neoptera</taxon>
        <taxon>Endopterygota</taxon>
        <taxon>Hymenoptera</taxon>
        <taxon>Apocrita</taxon>
        <taxon>Aculeata</taxon>
        <taxon>Formicoidea</taxon>
        <taxon>Formicidae</taxon>
        <taxon>Myrmicinae</taxon>
        <taxon>Pogonomyrmex</taxon>
    </lineage>
</organism>
<evidence type="ECO:0000256" key="2">
    <source>
        <dbReference type="ARBA" id="ARBA00007265"/>
    </source>
</evidence>
<dbReference type="OrthoDB" id="445712at2759"/>
<evidence type="ECO:0000313" key="13">
    <source>
        <dbReference type="RefSeq" id="XP_011642739.1"/>
    </source>
</evidence>
<dbReference type="GO" id="GO:0046872">
    <property type="term" value="F:metal ion binding"/>
    <property type="evidence" value="ECO:0007669"/>
    <property type="project" value="UniProtKB-KW"/>
</dbReference>
<keyword evidence="4" id="KW-0819">tRNA processing</keyword>
<comment type="cofactor">
    <cofactor evidence="1">
        <name>Mg(2+)</name>
        <dbReference type="ChEBI" id="CHEBI:18420"/>
    </cofactor>
</comment>
<dbReference type="Gene3D" id="3.30.460.10">
    <property type="entry name" value="Beta Polymerase, domain 2"/>
    <property type="match status" value="1"/>
</dbReference>
<evidence type="ECO:0000313" key="12">
    <source>
        <dbReference type="Proteomes" id="UP000504615"/>
    </source>
</evidence>
<dbReference type="GO" id="GO:0000166">
    <property type="term" value="F:nucleotide binding"/>
    <property type="evidence" value="ECO:0007669"/>
    <property type="project" value="UniProtKB-KW"/>
</dbReference>
<dbReference type="InterPro" id="IPR043519">
    <property type="entry name" value="NT_sf"/>
</dbReference>
<evidence type="ECO:0000256" key="3">
    <source>
        <dbReference type="ARBA" id="ARBA00022679"/>
    </source>
</evidence>
<keyword evidence="12" id="KW-1185">Reference proteome</keyword>
<dbReference type="PANTHER" id="PTHR46173">
    <property type="entry name" value="CCA TRNA NUCLEOTIDYLTRANSFERASE 1, MITOCHONDRIAL"/>
    <property type="match status" value="1"/>
</dbReference>
<sequence>MCYEKHVHAMLNVLVWQTKNLLRREIITVRNYRITRICAHEKVWKKLRMETSLPSRIDPVVMKLDSPEFRSVFTPELQTLAGLFQKYNYELRIAGGAVRDILMGKQPKDLDFATDATPQQMKEMFTKEEIRMINEKGEKHGTITARLNDKENFEITTLRIDILTNGRHAEVQFTNDWKLDANRRDLTINSMFLGLDGKVYDYFYGYDDLKKKKVVFVGDPNIRIQEDYLRILRYFRFYGRIMDNPDQHDEMTIKALKTNIGGLKQISGERIWSEWNKILSGNFALELTLKLLECGSSKYIGLPEEPDVENFRIVYQRAQSNNITLKPVSLIVSMLKDEYDVIKLHERLKLSNFDRDLALFLVQHRECKPCEKPLKPYQQLALLHHTRRNDIQQEYVKEILRYRGAVQLLDEFERWVIPKFPLNGGMLTKHVPIRKMMNSVMNELKKIWIDANFELTEEQLMKHVSNIVSELQEKYETLDKNKSKKVK</sequence>
<accession>A0A6I9WSQ3</accession>
<dbReference type="GO" id="GO:0000049">
    <property type="term" value="F:tRNA binding"/>
    <property type="evidence" value="ECO:0007669"/>
    <property type="project" value="TreeGrafter"/>
</dbReference>
<dbReference type="RefSeq" id="XP_011642739.1">
    <property type="nucleotide sequence ID" value="XM_011644437.2"/>
</dbReference>
<evidence type="ECO:0000256" key="5">
    <source>
        <dbReference type="ARBA" id="ARBA00022695"/>
    </source>
</evidence>
<dbReference type="SUPFAM" id="SSF81891">
    <property type="entry name" value="Poly A polymerase C-terminal region-like"/>
    <property type="match status" value="1"/>
</dbReference>
<dbReference type="AlphaFoldDB" id="A0A6I9WSQ3"/>
<dbReference type="Pfam" id="PF01743">
    <property type="entry name" value="PolyA_pol"/>
    <property type="match status" value="1"/>
</dbReference>
<keyword evidence="5" id="KW-0548">Nucleotidyltransferase</keyword>
<keyword evidence="6" id="KW-0479">Metal-binding</keyword>
<evidence type="ECO:0000256" key="8">
    <source>
        <dbReference type="ARBA" id="ARBA00022842"/>
    </source>
</evidence>
<evidence type="ECO:0000256" key="4">
    <source>
        <dbReference type="ARBA" id="ARBA00022694"/>
    </source>
</evidence>
<dbReference type="KEGG" id="pbar:105430748"/>
<protein>
    <submittedName>
        <fullName evidence="13">CCA tRNA nucleotidyltransferase 1, mitochondrial</fullName>
    </submittedName>
</protein>
<dbReference type="GO" id="GO:0001680">
    <property type="term" value="P:tRNA 3'-terminal CCA addition"/>
    <property type="evidence" value="ECO:0007669"/>
    <property type="project" value="TreeGrafter"/>
</dbReference>
<dbReference type="Gene3D" id="1.10.3090.10">
    <property type="entry name" value="cca-adding enzyme, domain 2"/>
    <property type="match status" value="1"/>
</dbReference>